<dbReference type="GO" id="GO:0022625">
    <property type="term" value="C:cytosolic large ribosomal subunit"/>
    <property type="evidence" value="ECO:0007669"/>
    <property type="project" value="TreeGrafter"/>
</dbReference>
<dbReference type="GO" id="GO:0006412">
    <property type="term" value="P:translation"/>
    <property type="evidence" value="ECO:0007669"/>
    <property type="project" value="UniProtKB-UniRule"/>
</dbReference>
<comment type="similarity">
    <text evidence="1 5">Belongs to the universal ribosomal protein uL29 family.</text>
</comment>
<dbReference type="EMBL" id="KT006991">
    <property type="protein sequence ID" value="AKQ02072.1"/>
    <property type="molecule type" value="Genomic_DNA"/>
</dbReference>
<protein>
    <recommendedName>
        <fullName evidence="4 5">Large ribosomal subunit protein uL29</fullName>
    </recommendedName>
</protein>
<feature type="coiled-coil region" evidence="6">
    <location>
        <begin position="4"/>
        <end position="31"/>
    </location>
</feature>
<dbReference type="AlphaFoldDB" id="A0A0H4T6L1"/>
<accession>A0A0H4T6L1</accession>
<sequence>MKVEKIRELKDEELETRVEELEEEIFRARIQKETGQLDRMGKVRNLRRDLARVKTVLRERVG</sequence>
<reference evidence="7" key="1">
    <citation type="journal article" date="2015" name="ISME J.">
        <title>Aquifer environment selects for microbial species cohorts in sediment and groundwater.</title>
        <authorList>
            <person name="Hug L.A."/>
            <person name="Thomas B.C."/>
            <person name="Brown C.T."/>
            <person name="Frischkorn K.R."/>
            <person name="Williams K.H."/>
            <person name="Tringe S.G."/>
            <person name="Banfield J.F."/>
        </authorList>
    </citation>
    <scope>NUCLEOTIDE SEQUENCE</scope>
</reference>
<keyword evidence="3 5" id="KW-0687">Ribonucleoprotein</keyword>
<evidence type="ECO:0000256" key="6">
    <source>
        <dbReference type="SAM" id="Coils"/>
    </source>
</evidence>
<dbReference type="PANTHER" id="PTHR10916">
    <property type="entry name" value="60S RIBOSOMAL PROTEIN L35/50S RIBOSOMAL PROTEIN L29"/>
    <property type="match status" value="1"/>
</dbReference>
<dbReference type="HAMAP" id="MF_00374">
    <property type="entry name" value="Ribosomal_uL29"/>
    <property type="match status" value="1"/>
</dbReference>
<dbReference type="GO" id="GO:0003735">
    <property type="term" value="F:structural constituent of ribosome"/>
    <property type="evidence" value="ECO:0007669"/>
    <property type="project" value="InterPro"/>
</dbReference>
<evidence type="ECO:0000256" key="5">
    <source>
        <dbReference type="HAMAP-Rule" id="MF_00374"/>
    </source>
</evidence>
<evidence type="ECO:0000256" key="4">
    <source>
        <dbReference type="ARBA" id="ARBA00035204"/>
    </source>
</evidence>
<evidence type="ECO:0000256" key="2">
    <source>
        <dbReference type="ARBA" id="ARBA00022980"/>
    </source>
</evidence>
<dbReference type="InterPro" id="IPR001854">
    <property type="entry name" value="Ribosomal_uL29"/>
</dbReference>
<dbReference type="Gene3D" id="1.10.287.310">
    <property type="match status" value="1"/>
</dbReference>
<dbReference type="InterPro" id="IPR036049">
    <property type="entry name" value="Ribosomal_uL29_sf"/>
</dbReference>
<dbReference type="FunFam" id="1.10.287.310:FF:000001">
    <property type="entry name" value="50S ribosomal protein L29"/>
    <property type="match status" value="1"/>
</dbReference>
<keyword evidence="2 5" id="KW-0689">Ribosomal protein</keyword>
<dbReference type="NCBIfam" id="TIGR00012">
    <property type="entry name" value="L29"/>
    <property type="match status" value="1"/>
</dbReference>
<keyword evidence="6" id="KW-0175">Coiled coil</keyword>
<gene>
    <name evidence="5" type="primary">rpmC</name>
</gene>
<dbReference type="PANTHER" id="PTHR10916:SF0">
    <property type="entry name" value="LARGE RIBOSOMAL SUBUNIT PROTEIN UL29C"/>
    <property type="match status" value="1"/>
</dbReference>
<proteinExistence type="inferred from homology"/>
<evidence type="ECO:0000256" key="1">
    <source>
        <dbReference type="ARBA" id="ARBA00009254"/>
    </source>
</evidence>
<evidence type="ECO:0000256" key="3">
    <source>
        <dbReference type="ARBA" id="ARBA00023274"/>
    </source>
</evidence>
<dbReference type="SUPFAM" id="SSF46561">
    <property type="entry name" value="Ribosomal protein L29 (L29p)"/>
    <property type="match status" value="1"/>
</dbReference>
<evidence type="ECO:0000313" key="7">
    <source>
        <dbReference type="EMBL" id="AKQ02072.1"/>
    </source>
</evidence>
<organism evidence="7">
    <name type="scientific">uncultured Acidobacteria bacterium Rifle_16ft_4_minimus_33681</name>
    <dbReference type="NCBI Taxonomy" id="1665086"/>
    <lineage>
        <taxon>Bacteria</taxon>
        <taxon>Pseudomonadati</taxon>
        <taxon>Acidobacteriota</taxon>
        <taxon>environmental samples</taxon>
    </lineage>
</organism>
<dbReference type="Pfam" id="PF00831">
    <property type="entry name" value="Ribosomal_L29"/>
    <property type="match status" value="1"/>
</dbReference>
<dbReference type="InterPro" id="IPR050063">
    <property type="entry name" value="Ribosomal_protein_uL29"/>
</dbReference>
<name>A0A0H4T6L1_9BACT</name>